<dbReference type="SUPFAM" id="SSF51206">
    <property type="entry name" value="cAMP-binding domain-like"/>
    <property type="match status" value="1"/>
</dbReference>
<dbReference type="InterPro" id="IPR018490">
    <property type="entry name" value="cNMP-bd_dom_sf"/>
</dbReference>
<feature type="domain" description="Cyclic nucleotide-binding" evidence="2">
    <location>
        <begin position="54"/>
        <end position="180"/>
    </location>
</feature>
<evidence type="ECO:0000313" key="4">
    <source>
        <dbReference type="Proteomes" id="UP001189429"/>
    </source>
</evidence>
<dbReference type="PRINTS" id="PR00103">
    <property type="entry name" value="CAMPKINASE"/>
</dbReference>
<dbReference type="InterPro" id="IPR000595">
    <property type="entry name" value="cNMP-bd_dom"/>
</dbReference>
<dbReference type="InterPro" id="IPR018488">
    <property type="entry name" value="cNMP-bd_CS"/>
</dbReference>
<dbReference type="CDD" id="cd00038">
    <property type="entry name" value="CAP_ED"/>
    <property type="match status" value="1"/>
</dbReference>
<dbReference type="InterPro" id="IPR050503">
    <property type="entry name" value="cAMP-dep_PK_reg_su-like"/>
</dbReference>
<evidence type="ECO:0000259" key="2">
    <source>
        <dbReference type="PROSITE" id="PS50042"/>
    </source>
</evidence>
<dbReference type="PROSITE" id="PS00889">
    <property type="entry name" value="CNMP_BINDING_2"/>
    <property type="match status" value="1"/>
</dbReference>
<reference evidence="3" key="1">
    <citation type="submission" date="2023-10" db="EMBL/GenBank/DDBJ databases">
        <authorList>
            <person name="Chen Y."/>
            <person name="Shah S."/>
            <person name="Dougan E. K."/>
            <person name="Thang M."/>
            <person name="Chan C."/>
        </authorList>
    </citation>
    <scope>NUCLEOTIDE SEQUENCE [LARGE SCALE GENOMIC DNA]</scope>
</reference>
<dbReference type="Gene3D" id="2.60.120.10">
    <property type="entry name" value="Jelly Rolls"/>
    <property type="match status" value="1"/>
</dbReference>
<dbReference type="Pfam" id="PF00027">
    <property type="entry name" value="cNMP_binding"/>
    <property type="match status" value="1"/>
</dbReference>
<comment type="caution">
    <text evidence="3">The sequence shown here is derived from an EMBL/GenBank/DDBJ whole genome shotgun (WGS) entry which is preliminary data.</text>
</comment>
<gene>
    <name evidence="3" type="ORF">PCOR1329_LOCUS53288</name>
</gene>
<organism evidence="3 4">
    <name type="scientific">Prorocentrum cordatum</name>
    <dbReference type="NCBI Taxonomy" id="2364126"/>
    <lineage>
        <taxon>Eukaryota</taxon>
        <taxon>Sar</taxon>
        <taxon>Alveolata</taxon>
        <taxon>Dinophyceae</taxon>
        <taxon>Prorocentrales</taxon>
        <taxon>Prorocentraceae</taxon>
        <taxon>Prorocentrum</taxon>
    </lineage>
</organism>
<dbReference type="EMBL" id="CAUYUJ010016494">
    <property type="protein sequence ID" value="CAK0865881.1"/>
    <property type="molecule type" value="Genomic_DNA"/>
</dbReference>
<dbReference type="SMART" id="SM00100">
    <property type="entry name" value="cNMP"/>
    <property type="match status" value="1"/>
</dbReference>
<evidence type="ECO:0000256" key="1">
    <source>
        <dbReference type="SAM" id="MobiDB-lite"/>
    </source>
</evidence>
<dbReference type="PANTHER" id="PTHR11635:SF152">
    <property type="entry name" value="CAMP-DEPENDENT PROTEIN KINASE TYPE I REGULATORY SUBUNIT-RELATED"/>
    <property type="match status" value="1"/>
</dbReference>
<accession>A0ABN9UZU1</accession>
<evidence type="ECO:0000313" key="3">
    <source>
        <dbReference type="EMBL" id="CAK0865881.1"/>
    </source>
</evidence>
<name>A0ABN9UZU1_9DINO</name>
<dbReference type="PROSITE" id="PS50042">
    <property type="entry name" value="CNMP_BINDING_3"/>
    <property type="match status" value="1"/>
</dbReference>
<dbReference type="InterPro" id="IPR014710">
    <property type="entry name" value="RmlC-like_jellyroll"/>
</dbReference>
<dbReference type="PANTHER" id="PTHR11635">
    <property type="entry name" value="CAMP-DEPENDENT PROTEIN KINASE REGULATORY CHAIN"/>
    <property type="match status" value="1"/>
</dbReference>
<keyword evidence="4" id="KW-1185">Reference proteome</keyword>
<proteinExistence type="predicted"/>
<sequence>MMLTFVKRQNVIGTVRGSVAEDKSLKKSMSFKPKSEKDSAFLVSALKKNQNLQTLTKIDEAACKLLADAAWKKDIPAGEKVIEQGDVKADYFYLVEKGSFEIFVAPPAEEADDETSPSNLLANGESRTAPEPQKVGVVEAGGSFGELALMYNAPRAATVKAKAKSVVWVIDRANFKRMLMQAHWAQSEA</sequence>
<protein>
    <recommendedName>
        <fullName evidence="2">Cyclic nucleotide-binding domain-containing protein</fullName>
    </recommendedName>
</protein>
<dbReference type="Proteomes" id="UP001189429">
    <property type="component" value="Unassembled WGS sequence"/>
</dbReference>
<feature type="region of interest" description="Disordered" evidence="1">
    <location>
        <begin position="108"/>
        <end position="134"/>
    </location>
</feature>